<protein>
    <submittedName>
        <fullName evidence="1">Uncharacterized protein</fullName>
    </submittedName>
</protein>
<evidence type="ECO:0000313" key="2">
    <source>
        <dbReference type="Proteomes" id="UP000724874"/>
    </source>
</evidence>
<organism evidence="1 2">
    <name type="scientific">Gymnopilus junonius</name>
    <name type="common">Spectacular rustgill mushroom</name>
    <name type="synonym">Gymnopilus spectabilis subsp. junonius</name>
    <dbReference type="NCBI Taxonomy" id="109634"/>
    <lineage>
        <taxon>Eukaryota</taxon>
        <taxon>Fungi</taxon>
        <taxon>Dikarya</taxon>
        <taxon>Basidiomycota</taxon>
        <taxon>Agaricomycotina</taxon>
        <taxon>Agaricomycetes</taxon>
        <taxon>Agaricomycetidae</taxon>
        <taxon>Agaricales</taxon>
        <taxon>Agaricineae</taxon>
        <taxon>Hymenogastraceae</taxon>
        <taxon>Gymnopilus</taxon>
    </lineage>
</organism>
<dbReference type="Proteomes" id="UP000724874">
    <property type="component" value="Unassembled WGS sequence"/>
</dbReference>
<gene>
    <name evidence="1" type="ORF">CPB84DRAFT_1769044</name>
</gene>
<keyword evidence="2" id="KW-1185">Reference proteome</keyword>
<comment type="caution">
    <text evidence="1">The sequence shown here is derived from an EMBL/GenBank/DDBJ whole genome shotgun (WGS) entry which is preliminary data.</text>
</comment>
<accession>A0A9P5TQV6</accession>
<dbReference type="AlphaFoldDB" id="A0A9P5TQV6"/>
<proteinExistence type="predicted"/>
<sequence>MGLSSIAKYRGFAPARIDDNIAQSSSMISNASNLAMFGSPATNTNIIPPAIGTTGTSPVFNQPTILHSMRCSTATGSS</sequence>
<name>A0A9P5TQV6_GYMJU</name>
<reference evidence="1" key="1">
    <citation type="submission" date="2020-11" db="EMBL/GenBank/DDBJ databases">
        <authorList>
            <consortium name="DOE Joint Genome Institute"/>
            <person name="Ahrendt S."/>
            <person name="Riley R."/>
            <person name="Andreopoulos W."/>
            <person name="LaButti K."/>
            <person name="Pangilinan J."/>
            <person name="Ruiz-duenas F.J."/>
            <person name="Barrasa J.M."/>
            <person name="Sanchez-Garcia M."/>
            <person name="Camarero S."/>
            <person name="Miyauchi S."/>
            <person name="Serrano A."/>
            <person name="Linde D."/>
            <person name="Babiker R."/>
            <person name="Drula E."/>
            <person name="Ayuso-Fernandez I."/>
            <person name="Pacheco R."/>
            <person name="Padilla G."/>
            <person name="Ferreira P."/>
            <person name="Barriuso J."/>
            <person name="Kellner H."/>
            <person name="Castanera R."/>
            <person name="Alfaro M."/>
            <person name="Ramirez L."/>
            <person name="Pisabarro A.G."/>
            <person name="Kuo A."/>
            <person name="Tritt A."/>
            <person name="Lipzen A."/>
            <person name="He G."/>
            <person name="Yan M."/>
            <person name="Ng V."/>
            <person name="Cullen D."/>
            <person name="Martin F."/>
            <person name="Rosso M.-N."/>
            <person name="Henrissat B."/>
            <person name="Hibbett D."/>
            <person name="Martinez A.T."/>
            <person name="Grigoriev I.V."/>
        </authorList>
    </citation>
    <scope>NUCLEOTIDE SEQUENCE</scope>
    <source>
        <strain evidence="1">AH 44721</strain>
    </source>
</reference>
<evidence type="ECO:0000313" key="1">
    <source>
        <dbReference type="EMBL" id="KAF8907373.1"/>
    </source>
</evidence>
<dbReference type="EMBL" id="JADNYJ010000015">
    <property type="protein sequence ID" value="KAF8907373.1"/>
    <property type="molecule type" value="Genomic_DNA"/>
</dbReference>